<proteinExistence type="predicted"/>
<keyword evidence="2" id="KW-0812">Transmembrane</keyword>
<keyword evidence="5" id="KW-1185">Reference proteome</keyword>
<sequence length="345" mass="34486">MHASSSFIAIFATALMGTAVAAQNNSVVDLFLVGFDYDAGDQDQAPFVGSIIASDATATTYSITCGSTTAASATSSSSPDLGDDCGVPESFTFTQGPSTIQYIYTFEDDYDGISTANIDSASSLPPYFATISIGCVLAGSSSAYCTPASMESAAATTYTSTETTTVSGQDLSTLLAAVPVTITAGATRTSASAAETTAGAEPTGSAARSASASSASRAAASPSASGSAASTGGMPVMTAKAQWVMGGAAAAAAVVMAALALVCGGLRLMGGIPSGAWSLGFETTQTMIMPSWLSELPIGLIAFYVAKNRVGVPQGSEDSLAIDLWVSLAVGSYKGEFYPPALTML</sequence>
<keyword evidence="2" id="KW-1133">Transmembrane helix</keyword>
<comment type="caution">
    <text evidence="4">The sequence shown here is derived from an EMBL/GenBank/DDBJ whole genome shotgun (WGS) entry which is preliminary data.</text>
</comment>
<dbReference type="AlphaFoldDB" id="A0A5M9J703"/>
<feature type="signal peptide" evidence="3">
    <location>
        <begin position="1"/>
        <end position="22"/>
    </location>
</feature>
<dbReference type="VEuPathDB" id="FungiDB:MFRU_013g01480"/>
<feature type="region of interest" description="Disordered" evidence="1">
    <location>
        <begin position="191"/>
        <end position="212"/>
    </location>
</feature>
<organism evidence="4 5">
    <name type="scientific">Monilinia fructicola</name>
    <name type="common">Brown rot fungus</name>
    <name type="synonym">Ciboria fructicola</name>
    <dbReference type="NCBI Taxonomy" id="38448"/>
    <lineage>
        <taxon>Eukaryota</taxon>
        <taxon>Fungi</taxon>
        <taxon>Dikarya</taxon>
        <taxon>Ascomycota</taxon>
        <taxon>Pezizomycotina</taxon>
        <taxon>Leotiomycetes</taxon>
        <taxon>Helotiales</taxon>
        <taxon>Sclerotiniaceae</taxon>
        <taxon>Monilinia</taxon>
    </lineage>
</organism>
<evidence type="ECO:0000313" key="4">
    <source>
        <dbReference type="EMBL" id="KAA8564577.1"/>
    </source>
</evidence>
<protein>
    <recommendedName>
        <fullName evidence="6">ML-like domain-containing protein</fullName>
    </recommendedName>
</protein>
<evidence type="ECO:0000256" key="1">
    <source>
        <dbReference type="SAM" id="MobiDB-lite"/>
    </source>
</evidence>
<accession>A0A5M9J703</accession>
<gene>
    <name evidence="4" type="ORF">EYC84_011492</name>
</gene>
<name>A0A5M9J703_MONFR</name>
<reference evidence="4 5" key="1">
    <citation type="submission" date="2019-06" db="EMBL/GenBank/DDBJ databases">
        <title>Genome Sequence of the Brown Rot Fungal Pathogen Monilinia fructicola.</title>
        <authorList>
            <person name="De Miccolis Angelini R.M."/>
            <person name="Landi L."/>
            <person name="Abate D."/>
            <person name="Pollastro S."/>
            <person name="Romanazzi G."/>
            <person name="Faretra F."/>
        </authorList>
    </citation>
    <scope>NUCLEOTIDE SEQUENCE [LARGE SCALE GENOMIC DNA]</scope>
    <source>
        <strain evidence="4 5">Mfrc123</strain>
    </source>
</reference>
<evidence type="ECO:0008006" key="6">
    <source>
        <dbReference type="Google" id="ProtNLM"/>
    </source>
</evidence>
<keyword evidence="3" id="KW-0732">Signal</keyword>
<evidence type="ECO:0000313" key="5">
    <source>
        <dbReference type="Proteomes" id="UP000322873"/>
    </source>
</evidence>
<dbReference type="EMBL" id="VICG01000015">
    <property type="protein sequence ID" value="KAA8564577.1"/>
    <property type="molecule type" value="Genomic_DNA"/>
</dbReference>
<dbReference type="PANTHER" id="PTHR40640:SF1">
    <property type="entry name" value="ANCHORED GLYCOPROTEIN, PUTATIVE (AFU_ORTHOLOGUE AFUA_8G04860)-RELATED"/>
    <property type="match status" value="1"/>
</dbReference>
<dbReference type="Proteomes" id="UP000322873">
    <property type="component" value="Unassembled WGS sequence"/>
</dbReference>
<dbReference type="PANTHER" id="PTHR40640">
    <property type="entry name" value="ANCHORED GLYCOPROTEIN, PUTATIVE (AFU_ORTHOLOGUE AFUA_8G04860)-RELATED"/>
    <property type="match status" value="1"/>
</dbReference>
<feature type="transmembrane region" description="Helical" evidence="2">
    <location>
        <begin position="243"/>
        <end position="266"/>
    </location>
</feature>
<evidence type="ECO:0000256" key="2">
    <source>
        <dbReference type="SAM" id="Phobius"/>
    </source>
</evidence>
<evidence type="ECO:0000256" key="3">
    <source>
        <dbReference type="SAM" id="SignalP"/>
    </source>
</evidence>
<feature type="chain" id="PRO_5024292908" description="ML-like domain-containing protein" evidence="3">
    <location>
        <begin position="23"/>
        <end position="345"/>
    </location>
</feature>
<keyword evidence="2" id="KW-0472">Membrane</keyword>